<organism evidence="2 3">
    <name type="scientific">Cohnella nanjingensis</name>
    <dbReference type="NCBI Taxonomy" id="1387779"/>
    <lineage>
        <taxon>Bacteria</taxon>
        <taxon>Bacillati</taxon>
        <taxon>Bacillota</taxon>
        <taxon>Bacilli</taxon>
        <taxon>Bacillales</taxon>
        <taxon>Paenibacillaceae</taxon>
        <taxon>Cohnella</taxon>
    </lineage>
</organism>
<reference evidence="2 3" key="1">
    <citation type="submission" date="2020-08" db="EMBL/GenBank/DDBJ databases">
        <title>Cohnella phylogeny.</title>
        <authorList>
            <person name="Dunlap C."/>
        </authorList>
    </citation>
    <scope>NUCLEOTIDE SEQUENCE [LARGE SCALE GENOMIC DNA]</scope>
    <source>
        <strain evidence="2 3">DSM 28246</strain>
    </source>
</reference>
<accession>A0A7X0RQD3</accession>
<keyword evidence="1" id="KW-0732">Signal</keyword>
<protein>
    <recommendedName>
        <fullName evidence="4">VCBS repeat-containing protein</fullName>
    </recommendedName>
</protein>
<dbReference type="EMBL" id="JACJVP010000008">
    <property type="protein sequence ID" value="MBB6670561.1"/>
    <property type="molecule type" value="Genomic_DNA"/>
</dbReference>
<dbReference type="RefSeq" id="WP_185141998.1">
    <property type="nucleotide sequence ID" value="NZ_JACJVP010000008.1"/>
</dbReference>
<feature type="chain" id="PRO_5039282508" description="VCBS repeat-containing protein" evidence="1">
    <location>
        <begin position="21"/>
        <end position="284"/>
    </location>
</feature>
<dbReference type="Proteomes" id="UP000547209">
    <property type="component" value="Unassembled WGS sequence"/>
</dbReference>
<evidence type="ECO:0008006" key="4">
    <source>
        <dbReference type="Google" id="ProtNLM"/>
    </source>
</evidence>
<gene>
    <name evidence="2" type="ORF">H7C19_07650</name>
</gene>
<evidence type="ECO:0000313" key="2">
    <source>
        <dbReference type="EMBL" id="MBB6670561.1"/>
    </source>
</evidence>
<comment type="caution">
    <text evidence="2">The sequence shown here is derived from an EMBL/GenBank/DDBJ whole genome shotgun (WGS) entry which is preliminary data.</text>
</comment>
<evidence type="ECO:0000256" key="1">
    <source>
        <dbReference type="SAM" id="SignalP"/>
    </source>
</evidence>
<feature type="signal peptide" evidence="1">
    <location>
        <begin position="1"/>
        <end position="20"/>
    </location>
</feature>
<sequence>MTWRTPMASVLAAGMFAASALGTAAAAADSPPIALSTSEGGTLPIAATEKVYAESADLYGEVARTGIALYADLAATREPIRWRLAADGRTLFAMMQPEDALYGKDAEVKLADLTGDGLPEVLIYRNGIGSGGAQGLSVYRPADGWKPLLELVDPRLKGSAGKDRYAVSYLGGGELAFEDKTTKLKGTIKLDVRRYDEDQAKSEAAFRKIEAWVDPVSGYGLGDDEGDGVLEITAVQRVIGVSHPDTIARIETKYKLKDGAYVQVAETLCDAEGHPLQAVEIPGY</sequence>
<evidence type="ECO:0000313" key="3">
    <source>
        <dbReference type="Proteomes" id="UP000547209"/>
    </source>
</evidence>
<proteinExistence type="predicted"/>
<keyword evidence="3" id="KW-1185">Reference proteome</keyword>
<name>A0A7X0RQD3_9BACL</name>
<dbReference type="AlphaFoldDB" id="A0A7X0RQD3"/>